<protein>
    <submittedName>
        <fullName evidence="2">Uncharacterized protein</fullName>
    </submittedName>
</protein>
<gene>
    <name evidence="2" type="ORF">BSPA14S_J0016</name>
</gene>
<evidence type="ECO:0000313" key="2">
    <source>
        <dbReference type="EMBL" id="ACN53123.1"/>
    </source>
</evidence>
<keyword evidence="1" id="KW-0812">Transmembrane</keyword>
<dbReference type="AlphaFoldDB" id="C0RBK8"/>
<keyword evidence="2" id="KW-0614">Plasmid</keyword>
<feature type="transmembrane region" description="Helical" evidence="1">
    <location>
        <begin position="39"/>
        <end position="55"/>
    </location>
</feature>
<dbReference type="HOGENOM" id="CLU_2858796_0_0_12"/>
<evidence type="ECO:0000256" key="1">
    <source>
        <dbReference type="SAM" id="Phobius"/>
    </source>
</evidence>
<sequence length="64" mass="7506">MVFDLRIKPKLNLLLSFLIKISSDNSLEKINTLGINKKKINNIITFIPFIIILFARRNEYKKLS</sequence>
<proteinExistence type="predicted"/>
<keyword evidence="1" id="KW-0472">Membrane</keyword>
<accession>C0RBK8</accession>
<name>C0RBK8_9SPIR</name>
<evidence type="ECO:0000313" key="3">
    <source>
        <dbReference type="Proteomes" id="UP000003481"/>
    </source>
</evidence>
<organism evidence="2 3">
    <name type="scientific">Borreliella spielmanii A14S</name>
    <dbReference type="NCBI Taxonomy" id="498742"/>
    <lineage>
        <taxon>Bacteria</taxon>
        <taxon>Pseudomonadati</taxon>
        <taxon>Spirochaetota</taxon>
        <taxon>Spirochaetia</taxon>
        <taxon>Spirochaetales</taxon>
        <taxon>Borreliaceae</taxon>
        <taxon>Borreliella</taxon>
    </lineage>
</organism>
<geneLocation type="plasmid" evidence="2 3">
    <name>A14S_lp38</name>
</geneLocation>
<reference evidence="2 3" key="1">
    <citation type="journal article" date="2012" name="J. Bacteriol.">
        <title>Whole-Genome Sequences of Borrelia bissettii, Borrelia valaisiana, and Borrelia spielmanii.</title>
        <authorList>
            <person name="Schutzer S.E."/>
            <person name="Fraser-Liggett C.M."/>
            <person name="Qiu W.G."/>
            <person name="Kraiczy P."/>
            <person name="Mongodin E.F."/>
            <person name="Dunn J.J."/>
            <person name="Luft B.J."/>
            <person name="Casjens S.R."/>
        </authorList>
    </citation>
    <scope>NUCLEOTIDE SEQUENCE [LARGE SCALE GENOMIC DNA]</scope>
    <source>
        <strain evidence="2 3">A14S</strain>
        <plasmid evidence="2 3">A14S_lp38</plasmid>
    </source>
</reference>
<keyword evidence="1" id="KW-1133">Transmembrane helix</keyword>
<dbReference type="EMBL" id="CP001464">
    <property type="protein sequence ID" value="ACN53123.1"/>
    <property type="molecule type" value="Genomic_DNA"/>
</dbReference>
<dbReference type="Proteomes" id="UP000003481">
    <property type="component" value="Plasmid A14S_lp38"/>
</dbReference>